<dbReference type="EC" id="3.1.3.3" evidence="4"/>
<evidence type="ECO:0000313" key="14">
    <source>
        <dbReference type="EMBL" id="SKC51695.1"/>
    </source>
</evidence>
<dbReference type="InterPro" id="IPR036412">
    <property type="entry name" value="HAD-like_sf"/>
</dbReference>
<evidence type="ECO:0000256" key="7">
    <source>
        <dbReference type="ARBA" id="ARBA00022801"/>
    </source>
</evidence>
<keyword evidence="5" id="KW-0028">Amino-acid biosynthesis</keyword>
<feature type="active site" description="Proton donor" evidence="13">
    <location>
        <position position="22"/>
    </location>
</feature>
<dbReference type="Gene3D" id="3.40.50.1000">
    <property type="entry name" value="HAD superfamily/HAD-like"/>
    <property type="match status" value="1"/>
</dbReference>
<sequence>MTPTDAATAPPRGRFLVVLDADSTLLQNEAIELLAAEAGSLDEVERITTQAMRGELDFAASLRARVSTLRGLDSSALDRARAQIAPTSGARELVDAVHAADGLIGVVSGGFHELLDATADRLGLDFCLANRLAVADGRLTGEVDGPIVTATTKAESLTGWATASDIPLHRTLAAGDGANDLEMMAVAGIGVAFNAKPVVRERADVVAQEVDLRALLPLLGIPRGSV</sequence>
<organism evidence="14 15">
    <name type="scientific">Okibacterium fritillariae</name>
    <dbReference type="NCBI Taxonomy" id="123320"/>
    <lineage>
        <taxon>Bacteria</taxon>
        <taxon>Bacillati</taxon>
        <taxon>Actinomycetota</taxon>
        <taxon>Actinomycetes</taxon>
        <taxon>Micrococcales</taxon>
        <taxon>Microbacteriaceae</taxon>
        <taxon>Okibacterium</taxon>
    </lineage>
</organism>
<keyword evidence="15" id="KW-1185">Reference proteome</keyword>
<evidence type="ECO:0000256" key="6">
    <source>
        <dbReference type="ARBA" id="ARBA00022723"/>
    </source>
</evidence>
<evidence type="ECO:0000256" key="13">
    <source>
        <dbReference type="PIRSR" id="PIRSR604469-1"/>
    </source>
</evidence>
<reference evidence="14 15" key="1">
    <citation type="submission" date="2017-02" db="EMBL/GenBank/DDBJ databases">
        <authorList>
            <person name="Peterson S.W."/>
        </authorList>
    </citation>
    <scope>NUCLEOTIDE SEQUENCE [LARGE SCALE GENOMIC DNA]</scope>
    <source>
        <strain evidence="14 15">VKM Ac-2059</strain>
    </source>
</reference>
<dbReference type="UniPathway" id="UPA00135">
    <property type="reaction ID" value="UER00198"/>
</dbReference>
<dbReference type="NCBIfam" id="TIGR00338">
    <property type="entry name" value="serB"/>
    <property type="match status" value="1"/>
</dbReference>
<evidence type="ECO:0000256" key="12">
    <source>
        <dbReference type="ARBA" id="ARBA00048523"/>
    </source>
</evidence>
<evidence type="ECO:0000256" key="4">
    <source>
        <dbReference type="ARBA" id="ARBA00012640"/>
    </source>
</evidence>
<dbReference type="InterPro" id="IPR050582">
    <property type="entry name" value="HAD-like_SerB"/>
</dbReference>
<dbReference type="SUPFAM" id="SSF56784">
    <property type="entry name" value="HAD-like"/>
    <property type="match status" value="1"/>
</dbReference>
<keyword evidence="6" id="KW-0479">Metal-binding</keyword>
<protein>
    <recommendedName>
        <fullName evidence="4">phosphoserine phosphatase</fullName>
        <ecNumber evidence="4">3.1.3.3</ecNumber>
    </recommendedName>
    <alternativeName>
        <fullName evidence="10">O-phosphoserine phosphohydrolase</fullName>
    </alternativeName>
</protein>
<dbReference type="InterPro" id="IPR023214">
    <property type="entry name" value="HAD_sf"/>
</dbReference>
<dbReference type="RefSeq" id="WP_079727614.1">
    <property type="nucleotide sequence ID" value="NZ_FUZP01000001.1"/>
</dbReference>
<dbReference type="Proteomes" id="UP000190857">
    <property type="component" value="Unassembled WGS sequence"/>
</dbReference>
<dbReference type="NCBIfam" id="TIGR01488">
    <property type="entry name" value="HAD-SF-IB"/>
    <property type="match status" value="1"/>
</dbReference>
<dbReference type="STRING" id="123320.SAMN06309945_1623"/>
<dbReference type="GO" id="GO:0000287">
    <property type="term" value="F:magnesium ion binding"/>
    <property type="evidence" value="ECO:0007669"/>
    <property type="project" value="TreeGrafter"/>
</dbReference>
<comment type="similarity">
    <text evidence="3">Belongs to the HAD-like hydrolase superfamily. SerB family.</text>
</comment>
<evidence type="ECO:0000256" key="9">
    <source>
        <dbReference type="ARBA" id="ARBA00023299"/>
    </source>
</evidence>
<comment type="catalytic activity">
    <reaction evidence="12">
        <text>O-phospho-D-serine + H2O = D-serine + phosphate</text>
        <dbReference type="Rhea" id="RHEA:24873"/>
        <dbReference type="ChEBI" id="CHEBI:15377"/>
        <dbReference type="ChEBI" id="CHEBI:35247"/>
        <dbReference type="ChEBI" id="CHEBI:43474"/>
        <dbReference type="ChEBI" id="CHEBI:58680"/>
        <dbReference type="EC" id="3.1.3.3"/>
    </reaction>
</comment>
<evidence type="ECO:0000256" key="5">
    <source>
        <dbReference type="ARBA" id="ARBA00022605"/>
    </source>
</evidence>
<evidence type="ECO:0000256" key="11">
    <source>
        <dbReference type="ARBA" id="ARBA00048138"/>
    </source>
</evidence>
<comment type="catalytic activity">
    <reaction evidence="11">
        <text>O-phospho-L-serine + H2O = L-serine + phosphate</text>
        <dbReference type="Rhea" id="RHEA:21208"/>
        <dbReference type="ChEBI" id="CHEBI:15377"/>
        <dbReference type="ChEBI" id="CHEBI:33384"/>
        <dbReference type="ChEBI" id="CHEBI:43474"/>
        <dbReference type="ChEBI" id="CHEBI:57524"/>
        <dbReference type="EC" id="3.1.3.3"/>
    </reaction>
</comment>
<dbReference type="AlphaFoldDB" id="A0A1T5JJW5"/>
<dbReference type="InterPro" id="IPR004469">
    <property type="entry name" value="PSP"/>
</dbReference>
<dbReference type="SFLD" id="SFLDS00003">
    <property type="entry name" value="Haloacid_Dehalogenase"/>
    <property type="match status" value="1"/>
</dbReference>
<evidence type="ECO:0000313" key="15">
    <source>
        <dbReference type="Proteomes" id="UP000190857"/>
    </source>
</evidence>
<dbReference type="GO" id="GO:0005737">
    <property type="term" value="C:cytoplasm"/>
    <property type="evidence" value="ECO:0007669"/>
    <property type="project" value="TreeGrafter"/>
</dbReference>
<keyword evidence="8" id="KW-0460">Magnesium</keyword>
<feature type="active site" description="Nucleophile" evidence="13">
    <location>
        <position position="20"/>
    </location>
</feature>
<evidence type="ECO:0000256" key="8">
    <source>
        <dbReference type="ARBA" id="ARBA00022842"/>
    </source>
</evidence>
<dbReference type="EMBL" id="FUZP01000001">
    <property type="protein sequence ID" value="SKC51695.1"/>
    <property type="molecule type" value="Genomic_DNA"/>
</dbReference>
<evidence type="ECO:0000256" key="3">
    <source>
        <dbReference type="ARBA" id="ARBA00009184"/>
    </source>
</evidence>
<gene>
    <name evidence="14" type="ORF">SAMN06309945_1623</name>
</gene>
<keyword evidence="7" id="KW-0378">Hydrolase</keyword>
<proteinExistence type="inferred from homology"/>
<evidence type="ECO:0000256" key="1">
    <source>
        <dbReference type="ARBA" id="ARBA00001946"/>
    </source>
</evidence>
<comment type="pathway">
    <text evidence="2">Amino-acid biosynthesis; L-serine biosynthesis; L-serine from 3-phospho-D-glycerate: step 3/3.</text>
</comment>
<accession>A0A1T5JJW5</accession>
<dbReference type="PANTHER" id="PTHR43344:SF2">
    <property type="entry name" value="PHOSPHOSERINE PHOSPHATASE"/>
    <property type="match status" value="1"/>
</dbReference>
<comment type="cofactor">
    <cofactor evidence="1">
        <name>Mg(2+)</name>
        <dbReference type="ChEBI" id="CHEBI:18420"/>
    </cofactor>
</comment>
<dbReference type="GO" id="GO:0036424">
    <property type="term" value="F:L-phosphoserine phosphatase activity"/>
    <property type="evidence" value="ECO:0007669"/>
    <property type="project" value="InterPro"/>
</dbReference>
<dbReference type="GO" id="GO:0006564">
    <property type="term" value="P:L-serine biosynthetic process"/>
    <property type="evidence" value="ECO:0007669"/>
    <property type="project" value="UniProtKB-KW"/>
</dbReference>
<dbReference type="SFLD" id="SFLDF00029">
    <property type="entry name" value="phosphoserine_phosphatase"/>
    <property type="match status" value="1"/>
</dbReference>
<dbReference type="SFLD" id="SFLDG01137">
    <property type="entry name" value="C1.6.1:_Phosphoserine_Phosphat"/>
    <property type="match status" value="1"/>
</dbReference>
<evidence type="ECO:0000256" key="10">
    <source>
        <dbReference type="ARBA" id="ARBA00031693"/>
    </source>
</evidence>
<keyword evidence="9" id="KW-0718">Serine biosynthesis</keyword>
<evidence type="ECO:0000256" key="2">
    <source>
        <dbReference type="ARBA" id="ARBA00005135"/>
    </source>
</evidence>
<dbReference type="PANTHER" id="PTHR43344">
    <property type="entry name" value="PHOSPHOSERINE PHOSPHATASE"/>
    <property type="match status" value="1"/>
</dbReference>
<name>A0A1T5JJW5_9MICO</name>
<dbReference type="SFLD" id="SFLDG01136">
    <property type="entry name" value="C1.6:_Phosphoserine_Phosphatas"/>
    <property type="match status" value="1"/>
</dbReference>
<dbReference type="OrthoDB" id="9792539at2"/>
<dbReference type="Pfam" id="PF12710">
    <property type="entry name" value="HAD"/>
    <property type="match status" value="1"/>
</dbReference>